<dbReference type="GO" id="GO:0032259">
    <property type="term" value="P:methylation"/>
    <property type="evidence" value="ECO:0007669"/>
    <property type="project" value="UniProtKB-KW"/>
</dbReference>
<dbReference type="FunFam" id="2.60.120.650:FF:000040">
    <property type="entry name" value="lysine-specific demethylase JMJ25 isoform X1"/>
    <property type="match status" value="1"/>
</dbReference>
<evidence type="ECO:0000259" key="11">
    <source>
        <dbReference type="PROSITE" id="PS51184"/>
    </source>
</evidence>
<dbReference type="PROSITE" id="PS51184">
    <property type="entry name" value="JMJC"/>
    <property type="match status" value="1"/>
</dbReference>
<keyword evidence="4" id="KW-0805">Transcription regulation</keyword>
<dbReference type="PANTHER" id="PTHR12549:SF11">
    <property type="entry name" value="LYSINE-SPECIFIC DEMETHYLASE JMJ25"/>
    <property type="match status" value="1"/>
</dbReference>
<dbReference type="GO" id="GO:0000118">
    <property type="term" value="C:histone deacetylase complex"/>
    <property type="evidence" value="ECO:0007669"/>
    <property type="project" value="TreeGrafter"/>
</dbReference>
<keyword evidence="7" id="KW-0863">Zinc-finger</keyword>
<evidence type="ECO:0000256" key="7">
    <source>
        <dbReference type="PROSITE-ProRule" id="PRU00175"/>
    </source>
</evidence>
<accession>A0A7J6WBM9</accession>
<keyword evidence="8" id="KW-0175">Coiled coil</keyword>
<gene>
    <name evidence="12" type="ORF">FRX31_016615</name>
</gene>
<evidence type="ECO:0000313" key="13">
    <source>
        <dbReference type="Proteomes" id="UP000554482"/>
    </source>
</evidence>
<evidence type="ECO:0000256" key="6">
    <source>
        <dbReference type="ARBA" id="ARBA00023242"/>
    </source>
</evidence>
<name>A0A7J6WBM9_THATH</name>
<evidence type="ECO:0000256" key="4">
    <source>
        <dbReference type="ARBA" id="ARBA00023015"/>
    </source>
</evidence>
<dbReference type="Gene3D" id="2.60.120.650">
    <property type="entry name" value="Cupin"/>
    <property type="match status" value="1"/>
</dbReference>
<evidence type="ECO:0000259" key="10">
    <source>
        <dbReference type="PROSITE" id="PS50089"/>
    </source>
</evidence>
<reference evidence="12 13" key="1">
    <citation type="submission" date="2020-06" db="EMBL/GenBank/DDBJ databases">
        <title>Transcriptomic and genomic resources for Thalictrum thalictroides and T. hernandezii: Facilitating candidate gene discovery in an emerging model plant lineage.</title>
        <authorList>
            <person name="Arias T."/>
            <person name="Riano-Pachon D.M."/>
            <person name="Di Stilio V.S."/>
        </authorList>
    </citation>
    <scope>NUCLEOTIDE SEQUENCE [LARGE SCALE GENOMIC DNA]</scope>
    <source>
        <strain evidence="13">cv. WT478/WT964</strain>
        <tissue evidence="12">Leaves</tissue>
    </source>
</reference>
<keyword evidence="13" id="KW-1185">Reference proteome</keyword>
<feature type="non-terminal residue" evidence="12">
    <location>
        <position position="1"/>
    </location>
</feature>
<evidence type="ECO:0000313" key="12">
    <source>
        <dbReference type="EMBL" id="KAF5193795.1"/>
    </source>
</evidence>
<dbReference type="PROSITE" id="PS50089">
    <property type="entry name" value="ZF_RING_2"/>
    <property type="match status" value="1"/>
</dbReference>
<dbReference type="GO" id="GO:0003712">
    <property type="term" value="F:transcription coregulator activity"/>
    <property type="evidence" value="ECO:0007669"/>
    <property type="project" value="TreeGrafter"/>
</dbReference>
<dbReference type="SUPFAM" id="SSF51197">
    <property type="entry name" value="Clavaminate synthase-like"/>
    <property type="match status" value="1"/>
</dbReference>
<dbReference type="EMBL" id="JABWDY010019602">
    <property type="protein sequence ID" value="KAF5193795.1"/>
    <property type="molecule type" value="Genomic_DNA"/>
</dbReference>
<keyword evidence="3" id="KW-0479">Metal-binding</keyword>
<comment type="similarity">
    <text evidence="2">Belongs to the JARID1 histone demethylase family.</text>
</comment>
<feature type="coiled-coil region" evidence="8">
    <location>
        <begin position="211"/>
        <end position="238"/>
    </location>
</feature>
<dbReference type="Pfam" id="PF10497">
    <property type="entry name" value="zf-4CXXC_R1"/>
    <property type="match status" value="1"/>
</dbReference>
<evidence type="ECO:0000256" key="2">
    <source>
        <dbReference type="ARBA" id="ARBA00006801"/>
    </source>
</evidence>
<dbReference type="InterPro" id="IPR003347">
    <property type="entry name" value="JmjC_dom"/>
</dbReference>
<keyword evidence="12" id="KW-0489">Methyltransferase</keyword>
<dbReference type="GO" id="GO:0032454">
    <property type="term" value="F:histone H3K9 demethylase activity"/>
    <property type="evidence" value="ECO:0007669"/>
    <property type="project" value="InterPro"/>
</dbReference>
<dbReference type="InterPro" id="IPR018866">
    <property type="entry name" value="Znf-4CXXC_R1"/>
</dbReference>
<evidence type="ECO:0000256" key="1">
    <source>
        <dbReference type="ARBA" id="ARBA00004123"/>
    </source>
</evidence>
<proteinExistence type="inferred from homology"/>
<feature type="domain" description="RING-type" evidence="10">
    <location>
        <begin position="388"/>
        <end position="435"/>
    </location>
</feature>
<feature type="region of interest" description="Disordered" evidence="9">
    <location>
        <begin position="247"/>
        <end position="314"/>
    </location>
</feature>
<dbReference type="GO" id="GO:0000785">
    <property type="term" value="C:chromatin"/>
    <property type="evidence" value="ECO:0007669"/>
    <property type="project" value="TreeGrafter"/>
</dbReference>
<comment type="caution">
    <text evidence="12">The sequence shown here is derived from an EMBL/GenBank/DDBJ whole genome shotgun (WGS) entry which is preliminary data.</text>
</comment>
<dbReference type="Proteomes" id="UP000554482">
    <property type="component" value="Unassembled WGS sequence"/>
</dbReference>
<keyword evidence="5" id="KW-0804">Transcription</keyword>
<feature type="compositionally biased region" description="Basic and acidic residues" evidence="9">
    <location>
        <begin position="249"/>
        <end position="289"/>
    </location>
</feature>
<dbReference type="GO" id="GO:0006357">
    <property type="term" value="P:regulation of transcription by RNA polymerase II"/>
    <property type="evidence" value="ECO:0007669"/>
    <property type="project" value="TreeGrafter"/>
</dbReference>
<evidence type="ECO:0000256" key="5">
    <source>
        <dbReference type="ARBA" id="ARBA00023163"/>
    </source>
</evidence>
<protein>
    <submittedName>
        <fullName evidence="12">Lysine-specific demethylase jmj25</fullName>
    </submittedName>
</protein>
<dbReference type="AlphaFoldDB" id="A0A7J6WBM9"/>
<evidence type="ECO:0000256" key="8">
    <source>
        <dbReference type="SAM" id="Coils"/>
    </source>
</evidence>
<dbReference type="SMART" id="SM00558">
    <property type="entry name" value="JmjC"/>
    <property type="match status" value="1"/>
</dbReference>
<keyword evidence="6" id="KW-0539">Nucleus</keyword>
<sequence>MKVNNVAVEEEILIKGETTQQPSNMSESMSISELSSSYSVSSSDNSENDTELKNGCSSRKKKKKNVEIVRIVLPPGFLDPLPPEPQIPPSEAPIAVQDRTNICKTGDILDSAPLDDTSTYSSFSSSSLTKPSSAMRHKSKNESVQKVKSETLTCHECQKNCEQRMVSDTSELESLGISELICFLKTEFRSEYFSKVQEILISREEKLKRDKKEEDMKLKGLIKLVEDLEEQLRVIKSKANLDLEVGSSNKKEKKELSEGNKKKSIVEEKMKRGGSPRKEEVVQIEEKKGSPKGQKRSRETSELDLEEERKKKNKKKNYKELDNLVDVKAVEQAVNMKSEILEKLGNTGKKKSNPGAHVANYSCLTKSGSVGRPQKIIYDRKQGGSSMCHQCQRNDKGRVVRCKNCKIKRYCFPCLQKWYPQMPHAEIAESCPVCRGNCNCKACLRKNGKSEEKNNIAAKLMEDEKVKYSKYLVNLLLPILKQIDQEEVTEKELEAKIRGIPFTDVKLQQSDNYSDERVYCDNCKTSIFDYHRSCDLCSFELCLTCCGEIRDGCLQGGRDEVRVEYSYSRRKYLHDSLPLEQHMETPDEPSSTSHLVPKSVWKLEKDGRLSCPPKEFGGCGSGLLELIRIFPENWVSEIIKKAEEVATRHAPLLDHETSTQWCTCFNAVGEIDVSKKLSKAACREDSNDNYIYFPSAKDIQQSDLSHFQKHLINGEPVIVHDLLDTTSGLSWEPMVMWRALREFGAKGSYLNVRAIDCHDWCQFEINIHTFFRGYSDGCFWPKMFKVKDWPPSNSFEERLPRHSADFVNALPFQVYTNPKYGFLNLSAKLPEESLKPDLGPKTYIAYGNAEELGCGDSVTKLHCDVSDSVYVLMHTAEVTLTRQQLDSMKLPKEDHRAQDREEHAGTIHNLQKFRKEGLLPSKGKSQPTPIGISSASKLQRPQKVGGAALWDIFRRKDIPKLKEYLKQHFREFRHFYSDPVERVVHPVHDQTFYLTSDHKRNLKEEFGVEPWTFAQKVGEAVFIPAGCPYQIRNLKSCLQVAIDFVSPENVKECIRLAQEFRELPHNHMAKEDKLEVKKMIVHTINQA</sequence>
<dbReference type="GO" id="GO:0008270">
    <property type="term" value="F:zinc ion binding"/>
    <property type="evidence" value="ECO:0007669"/>
    <property type="project" value="UniProtKB-KW"/>
</dbReference>
<dbReference type="GO" id="GO:0008168">
    <property type="term" value="F:methyltransferase activity"/>
    <property type="evidence" value="ECO:0007669"/>
    <property type="project" value="UniProtKB-KW"/>
</dbReference>
<feature type="compositionally biased region" description="Low complexity" evidence="9">
    <location>
        <begin position="23"/>
        <end position="45"/>
    </location>
</feature>
<feature type="region of interest" description="Disordered" evidence="9">
    <location>
        <begin position="1"/>
        <end position="62"/>
    </location>
</feature>
<keyword evidence="12" id="KW-0808">Transferase</keyword>
<dbReference type="InterPro" id="IPR001841">
    <property type="entry name" value="Znf_RING"/>
</dbReference>
<keyword evidence="7" id="KW-0862">Zinc</keyword>
<feature type="region of interest" description="Disordered" evidence="9">
    <location>
        <begin position="120"/>
        <end position="144"/>
    </location>
</feature>
<dbReference type="InterPro" id="IPR045109">
    <property type="entry name" value="LSDs-like"/>
</dbReference>
<dbReference type="PANTHER" id="PTHR12549">
    <property type="entry name" value="JMJC DOMAIN-CONTAINING HISTONE DEMETHYLATION PROTEIN"/>
    <property type="match status" value="1"/>
</dbReference>
<evidence type="ECO:0000256" key="9">
    <source>
        <dbReference type="SAM" id="MobiDB-lite"/>
    </source>
</evidence>
<feature type="domain" description="JmjC" evidence="11">
    <location>
        <begin position="818"/>
        <end position="1061"/>
    </location>
</feature>
<dbReference type="OrthoDB" id="1667110at2759"/>
<organism evidence="12 13">
    <name type="scientific">Thalictrum thalictroides</name>
    <name type="common">Rue-anemone</name>
    <name type="synonym">Anemone thalictroides</name>
    <dbReference type="NCBI Taxonomy" id="46969"/>
    <lineage>
        <taxon>Eukaryota</taxon>
        <taxon>Viridiplantae</taxon>
        <taxon>Streptophyta</taxon>
        <taxon>Embryophyta</taxon>
        <taxon>Tracheophyta</taxon>
        <taxon>Spermatophyta</taxon>
        <taxon>Magnoliopsida</taxon>
        <taxon>Ranunculales</taxon>
        <taxon>Ranunculaceae</taxon>
        <taxon>Thalictroideae</taxon>
        <taxon>Thalictrum</taxon>
    </lineage>
</organism>
<dbReference type="Pfam" id="PF02373">
    <property type="entry name" value="JmjC"/>
    <property type="match status" value="1"/>
</dbReference>
<feature type="compositionally biased region" description="Low complexity" evidence="9">
    <location>
        <begin position="120"/>
        <end position="133"/>
    </location>
</feature>
<evidence type="ECO:0000256" key="3">
    <source>
        <dbReference type="ARBA" id="ARBA00022723"/>
    </source>
</evidence>
<dbReference type="GO" id="GO:0031490">
    <property type="term" value="F:chromatin DNA binding"/>
    <property type="evidence" value="ECO:0007669"/>
    <property type="project" value="TreeGrafter"/>
</dbReference>
<comment type="subcellular location">
    <subcellularLocation>
        <location evidence="1">Nucleus</location>
    </subcellularLocation>
</comment>